<dbReference type="InterPro" id="IPR018490">
    <property type="entry name" value="cNMP-bd_dom_sf"/>
</dbReference>
<dbReference type="SMART" id="SM00100">
    <property type="entry name" value="cNMP"/>
    <property type="match status" value="1"/>
</dbReference>
<feature type="domain" description="Cyclic nucleotide-binding" evidence="1">
    <location>
        <begin position="7"/>
        <end position="106"/>
    </location>
</feature>
<evidence type="ECO:0000313" key="3">
    <source>
        <dbReference type="Proteomes" id="UP001501433"/>
    </source>
</evidence>
<evidence type="ECO:0000259" key="1">
    <source>
        <dbReference type="PROSITE" id="PS50042"/>
    </source>
</evidence>
<reference evidence="3" key="1">
    <citation type="journal article" date="2019" name="Int. J. Syst. Evol. Microbiol.">
        <title>The Global Catalogue of Microorganisms (GCM) 10K type strain sequencing project: providing services to taxonomists for standard genome sequencing and annotation.</title>
        <authorList>
            <consortium name="The Broad Institute Genomics Platform"/>
            <consortium name="The Broad Institute Genome Sequencing Center for Infectious Disease"/>
            <person name="Wu L."/>
            <person name="Ma J."/>
        </authorList>
    </citation>
    <scope>NUCLEOTIDE SEQUENCE [LARGE SCALE GENOMIC DNA]</scope>
    <source>
        <strain evidence="3">JCM 18325</strain>
    </source>
</reference>
<organism evidence="2 3">
    <name type="scientific">Litoribaculum gwangyangense</name>
    <dbReference type="NCBI Taxonomy" id="1130722"/>
    <lineage>
        <taxon>Bacteria</taxon>
        <taxon>Pseudomonadati</taxon>
        <taxon>Bacteroidota</taxon>
        <taxon>Flavobacteriia</taxon>
        <taxon>Flavobacteriales</taxon>
        <taxon>Flavobacteriaceae</taxon>
        <taxon>Litoribaculum</taxon>
    </lineage>
</organism>
<accession>A0ABP9CGS5</accession>
<dbReference type="RefSeq" id="WP_345276165.1">
    <property type="nucleotide sequence ID" value="NZ_BAABJW010000002.1"/>
</dbReference>
<dbReference type="InterPro" id="IPR000595">
    <property type="entry name" value="cNMP-bd_dom"/>
</dbReference>
<dbReference type="SUPFAM" id="SSF51206">
    <property type="entry name" value="cAMP-binding domain-like"/>
    <property type="match status" value="1"/>
</dbReference>
<dbReference type="Pfam" id="PF00027">
    <property type="entry name" value="cNMP_binding"/>
    <property type="match status" value="1"/>
</dbReference>
<sequence>MNSTLALINSLSNTCPDSFSKLIEISEYRKIKSGTQLVMQGEITSKVYLLISGVVRCYLITESGKEYNKTFYLNDSLFGSLTALIQKKPSLFIFEALTDCKVYELEFCKLMELCKKDMHLNTLYTKVLEATYIKYEKRLIELITLDAKARYLELKKQILDVDDLITQYHIASYLGITPVQLSRIRKKIDLS</sequence>
<dbReference type="Gene3D" id="2.60.120.10">
    <property type="entry name" value="Jelly Rolls"/>
    <property type="match status" value="1"/>
</dbReference>
<dbReference type="CDD" id="cd00038">
    <property type="entry name" value="CAP_ED"/>
    <property type="match status" value="1"/>
</dbReference>
<keyword evidence="3" id="KW-1185">Reference proteome</keyword>
<dbReference type="PROSITE" id="PS50042">
    <property type="entry name" value="CNMP_BINDING_3"/>
    <property type="match status" value="1"/>
</dbReference>
<dbReference type="InterPro" id="IPR014710">
    <property type="entry name" value="RmlC-like_jellyroll"/>
</dbReference>
<gene>
    <name evidence="2" type="ORF">GCM10023330_13220</name>
</gene>
<evidence type="ECO:0000313" key="2">
    <source>
        <dbReference type="EMBL" id="GAA4807996.1"/>
    </source>
</evidence>
<proteinExistence type="predicted"/>
<name>A0ABP9CGS5_9FLAO</name>
<protein>
    <submittedName>
        <fullName evidence="2">Crp/Fnr family transcriptional regulator</fullName>
    </submittedName>
</protein>
<dbReference type="EMBL" id="BAABJW010000002">
    <property type="protein sequence ID" value="GAA4807996.1"/>
    <property type="molecule type" value="Genomic_DNA"/>
</dbReference>
<comment type="caution">
    <text evidence="2">The sequence shown here is derived from an EMBL/GenBank/DDBJ whole genome shotgun (WGS) entry which is preliminary data.</text>
</comment>
<dbReference type="Proteomes" id="UP001501433">
    <property type="component" value="Unassembled WGS sequence"/>
</dbReference>